<accession>A0A1X7SLM8</accession>
<dbReference type="AlphaFoldDB" id="A0A1X7SLM8"/>
<feature type="region of interest" description="Disordered" evidence="1">
    <location>
        <begin position="48"/>
        <end position="87"/>
    </location>
</feature>
<evidence type="ECO:0000256" key="2">
    <source>
        <dbReference type="SAM" id="Phobius"/>
    </source>
</evidence>
<evidence type="ECO:0000313" key="3">
    <source>
        <dbReference type="EnsemblMetazoa" id="Aqu2.1.03048_001"/>
    </source>
</evidence>
<evidence type="ECO:0000256" key="1">
    <source>
        <dbReference type="SAM" id="MobiDB-lite"/>
    </source>
</evidence>
<dbReference type="EnsemblMetazoa" id="Aqu2.1.03048_001">
    <property type="protein sequence ID" value="Aqu2.1.03048_001"/>
    <property type="gene ID" value="Aqu2.1.03048"/>
</dbReference>
<proteinExistence type="predicted"/>
<keyword evidence="2" id="KW-0472">Membrane</keyword>
<name>A0A1X7SLM8_AMPQE</name>
<protein>
    <submittedName>
        <fullName evidence="3">Uncharacterized protein</fullName>
    </submittedName>
</protein>
<dbReference type="InParanoid" id="A0A1X7SLM8"/>
<reference evidence="3" key="1">
    <citation type="submission" date="2017-05" db="UniProtKB">
        <authorList>
            <consortium name="EnsemblMetazoa"/>
        </authorList>
    </citation>
    <scope>IDENTIFICATION</scope>
</reference>
<keyword evidence="2" id="KW-0812">Transmembrane</keyword>
<sequence length="87" mass="9132">MVAVINKHLPIIPIDDDNDMTVVIVVPIVGAFIVAVCIVLLAIAHKISKKKSRNSTSPGATNEEFDMKKQLSDVDDAANGGDDGSGS</sequence>
<keyword evidence="2" id="KW-1133">Transmembrane helix</keyword>
<organism evidence="3">
    <name type="scientific">Amphimedon queenslandica</name>
    <name type="common">Sponge</name>
    <dbReference type="NCBI Taxonomy" id="400682"/>
    <lineage>
        <taxon>Eukaryota</taxon>
        <taxon>Metazoa</taxon>
        <taxon>Porifera</taxon>
        <taxon>Demospongiae</taxon>
        <taxon>Heteroscleromorpha</taxon>
        <taxon>Haplosclerida</taxon>
        <taxon>Niphatidae</taxon>
        <taxon>Amphimedon</taxon>
    </lineage>
</organism>
<feature type="transmembrane region" description="Helical" evidence="2">
    <location>
        <begin position="20"/>
        <end position="44"/>
    </location>
</feature>